<dbReference type="AlphaFoldDB" id="A0A9N7VIF8"/>
<evidence type="ECO:0000256" key="1">
    <source>
        <dbReference type="SAM" id="MobiDB-lite"/>
    </source>
</evidence>
<dbReference type="Proteomes" id="UP001153269">
    <property type="component" value="Unassembled WGS sequence"/>
</dbReference>
<sequence>MAALPPGRFSATSVISPRDLGKSSDCLIHKEHVGWVQELLKMLFTLFYDVHSLCLTYSFPTDQERKPAHPPRLSRGRQMGFVVRSISLEAGQVGNAALAPWLPDQGQLGRQALASPPTRDTVQGLQGLRVSASLPTREQGLQGTLASASPPAREQGLQGTLASASPPAREQGLQGTLASASLAAREQGLQGTLASASPPAREQGLQGTLASASPPAREQGLQGTLALASLAAREQGLQGTLA</sequence>
<comment type="caution">
    <text evidence="2">The sequence shown here is derived from an EMBL/GenBank/DDBJ whole genome shotgun (WGS) entry which is preliminary data.</text>
</comment>
<gene>
    <name evidence="2" type="ORF">PLEPLA_LOCUS37964</name>
</gene>
<protein>
    <submittedName>
        <fullName evidence="2">Uncharacterized protein</fullName>
    </submittedName>
</protein>
<feature type="region of interest" description="Disordered" evidence="1">
    <location>
        <begin position="132"/>
        <end position="174"/>
    </location>
</feature>
<name>A0A9N7VIF8_PLEPL</name>
<feature type="region of interest" description="Disordered" evidence="1">
    <location>
        <begin position="188"/>
        <end position="216"/>
    </location>
</feature>
<accession>A0A9N7VIF8</accession>
<proteinExistence type="predicted"/>
<feature type="compositionally biased region" description="Polar residues" evidence="1">
    <location>
        <begin position="133"/>
        <end position="147"/>
    </location>
</feature>
<evidence type="ECO:0000313" key="3">
    <source>
        <dbReference type="Proteomes" id="UP001153269"/>
    </source>
</evidence>
<organism evidence="2 3">
    <name type="scientific">Pleuronectes platessa</name>
    <name type="common">European plaice</name>
    <dbReference type="NCBI Taxonomy" id="8262"/>
    <lineage>
        <taxon>Eukaryota</taxon>
        <taxon>Metazoa</taxon>
        <taxon>Chordata</taxon>
        <taxon>Craniata</taxon>
        <taxon>Vertebrata</taxon>
        <taxon>Euteleostomi</taxon>
        <taxon>Actinopterygii</taxon>
        <taxon>Neopterygii</taxon>
        <taxon>Teleostei</taxon>
        <taxon>Neoteleostei</taxon>
        <taxon>Acanthomorphata</taxon>
        <taxon>Carangaria</taxon>
        <taxon>Pleuronectiformes</taxon>
        <taxon>Pleuronectoidei</taxon>
        <taxon>Pleuronectidae</taxon>
        <taxon>Pleuronectes</taxon>
    </lineage>
</organism>
<evidence type="ECO:0000313" key="2">
    <source>
        <dbReference type="EMBL" id="CAB1450275.1"/>
    </source>
</evidence>
<dbReference type="EMBL" id="CADEAL010004047">
    <property type="protein sequence ID" value="CAB1450275.1"/>
    <property type="molecule type" value="Genomic_DNA"/>
</dbReference>
<reference evidence="2" key="1">
    <citation type="submission" date="2020-03" db="EMBL/GenBank/DDBJ databases">
        <authorList>
            <person name="Weist P."/>
        </authorList>
    </citation>
    <scope>NUCLEOTIDE SEQUENCE</scope>
</reference>
<keyword evidence="3" id="KW-1185">Reference proteome</keyword>